<dbReference type="Proteomes" id="UP000248079">
    <property type="component" value="Unassembled WGS sequence"/>
</dbReference>
<comment type="caution">
    <text evidence="2">The sequence shown here is derived from an EMBL/GenBank/DDBJ whole genome shotgun (WGS) entry which is preliminary data.</text>
</comment>
<keyword evidence="1" id="KW-0732">Signal</keyword>
<evidence type="ECO:0000256" key="1">
    <source>
        <dbReference type="SAM" id="SignalP"/>
    </source>
</evidence>
<proteinExistence type="predicted"/>
<dbReference type="OrthoDB" id="1121542at2"/>
<gene>
    <name evidence="2" type="ORF">DF185_04115</name>
</gene>
<feature type="signal peptide" evidence="1">
    <location>
        <begin position="1"/>
        <end position="24"/>
    </location>
</feature>
<dbReference type="EMBL" id="QFLI01000002">
    <property type="protein sequence ID" value="PXY01842.1"/>
    <property type="molecule type" value="Genomic_DNA"/>
</dbReference>
<evidence type="ECO:0000313" key="3">
    <source>
        <dbReference type="Proteomes" id="UP000248079"/>
    </source>
</evidence>
<sequence length="238" mass="28375">MNKFRFIIAIISVFLLFQSSGVMAQAIAIKKWKGRYPRMNNNYPQSFIAFRGWLPPKPHLFVRISPTHYYWKVKSIPVTDSKETTGKIKTGLLRIFSKLMERSQFKGRHQETGLIKLMNEFQKQIDQKLFDSRKDQLADIYGLTEAFLKLYDRMDEFKQIKHGAKIRKILKKEANELLERFLMINLLETDHGEKFQAFMEIRTRLIQLFGEVDYSINKMHYFQHFGTYQNTHYAFLTQ</sequence>
<dbReference type="AlphaFoldDB" id="A0A2V3ZZC2"/>
<dbReference type="RefSeq" id="WP_110359479.1">
    <property type="nucleotide sequence ID" value="NZ_QFLI01000002.1"/>
</dbReference>
<accession>A0A2V3ZZC2</accession>
<protein>
    <submittedName>
        <fullName evidence="2">Uncharacterized protein</fullName>
    </submittedName>
</protein>
<reference evidence="2 3" key="1">
    <citation type="submission" date="2018-05" db="EMBL/GenBank/DDBJ databases">
        <title>Marinifilum breve JC075T sp. nov., a marine bacterium isolated from Yongle Blue Hole in the South China Sea.</title>
        <authorList>
            <person name="Fu T."/>
        </authorList>
    </citation>
    <scope>NUCLEOTIDE SEQUENCE [LARGE SCALE GENOMIC DNA]</scope>
    <source>
        <strain evidence="2 3">JC075</strain>
    </source>
</reference>
<feature type="chain" id="PRO_5016123907" evidence="1">
    <location>
        <begin position="25"/>
        <end position="238"/>
    </location>
</feature>
<organism evidence="2 3">
    <name type="scientific">Marinifilum breve</name>
    <dbReference type="NCBI Taxonomy" id="2184082"/>
    <lineage>
        <taxon>Bacteria</taxon>
        <taxon>Pseudomonadati</taxon>
        <taxon>Bacteroidota</taxon>
        <taxon>Bacteroidia</taxon>
        <taxon>Marinilabiliales</taxon>
        <taxon>Marinifilaceae</taxon>
    </lineage>
</organism>
<keyword evidence="3" id="KW-1185">Reference proteome</keyword>
<name>A0A2V3ZZC2_9BACT</name>
<evidence type="ECO:0000313" key="2">
    <source>
        <dbReference type="EMBL" id="PXY01842.1"/>
    </source>
</evidence>